<dbReference type="AlphaFoldDB" id="A0A397U0C5"/>
<dbReference type="InterPro" id="IPR032675">
    <property type="entry name" value="LRR_dom_sf"/>
</dbReference>
<dbReference type="InterPro" id="IPR001810">
    <property type="entry name" value="F-box_dom"/>
</dbReference>
<dbReference type="SUPFAM" id="SSF52047">
    <property type="entry name" value="RNI-like"/>
    <property type="match status" value="1"/>
</dbReference>
<sequence length="641" mass="73257">MASSLPSECLSHIFENLSNDRASLRNCLLVNRLWCLNAVTVLWSQPFHLVNVCPSKTTTSNTCIRSPKKRLIQCSILLNIYLSFLSKEEKLTLINNKIKLQQQRNTGGFTFNYVEFLRYLDLEELFITVRSWKQCLSLSKSQLISYNNDINNNSPKLKRSNSKKKLINSIKSLKNILSRKKHSTFNVNKAVFPVSVDRLVSYSLAKLIMRDSKKLNLLSIDPTIGDSIKNYRCNCMDPIFSIDNYGNQIFKQSVPEEHLLIATYPGANGCLSPLTEFICTTRGTKWRLFHAMSSICQQLKMIYVDMGGYDSWSNVGLQTYTEPQMQELEWEAKNLATLIRSQISLNKFILSRGEIGLNTILNALTSQVTSLRYVEFINFDTELSQWGSLEKLTEFTGLKTLKFISCKLSDILMKPLVSNPISLFRLTTIEMSDSTSSPEIILKLIEDSGSSLKYLTLGDHYNKDDSDSICNIIETIAKYCPNLVNFSSIVSVREISQLLTLFTFCPQLESVTLRQPLEEINVIEDVNWLFDQMGELQLLRKLRHLAIQTPWSFLPRSLNGFLVSSNPPLKSLEFSCSHCFSDAHLDVILRCLGKNLKRLKLITCKEIDDNRIIDALETIQDFEFKPFIPVHGSCQFNHIQK</sequence>
<organism evidence="2 3">
    <name type="scientific">Gigaspora rosea</name>
    <dbReference type="NCBI Taxonomy" id="44941"/>
    <lineage>
        <taxon>Eukaryota</taxon>
        <taxon>Fungi</taxon>
        <taxon>Fungi incertae sedis</taxon>
        <taxon>Mucoromycota</taxon>
        <taxon>Glomeromycotina</taxon>
        <taxon>Glomeromycetes</taxon>
        <taxon>Diversisporales</taxon>
        <taxon>Gigasporaceae</taxon>
        <taxon>Gigaspora</taxon>
    </lineage>
</organism>
<proteinExistence type="predicted"/>
<feature type="domain" description="F-box" evidence="1">
    <location>
        <begin position="3"/>
        <end position="47"/>
    </location>
</feature>
<keyword evidence="3" id="KW-1185">Reference proteome</keyword>
<dbReference type="Pfam" id="PF12937">
    <property type="entry name" value="F-box-like"/>
    <property type="match status" value="1"/>
</dbReference>
<gene>
    <name evidence="2" type="ORF">C2G38_757919</name>
</gene>
<dbReference type="Gene3D" id="3.80.10.10">
    <property type="entry name" value="Ribonuclease Inhibitor"/>
    <property type="match status" value="1"/>
</dbReference>
<reference evidence="2 3" key="1">
    <citation type="submission" date="2018-06" db="EMBL/GenBank/DDBJ databases">
        <title>Comparative genomics reveals the genomic features of Rhizophagus irregularis, R. cerebriforme, R. diaphanum and Gigaspora rosea, and their symbiotic lifestyle signature.</title>
        <authorList>
            <person name="Morin E."/>
            <person name="San Clemente H."/>
            <person name="Chen E.C.H."/>
            <person name="De La Providencia I."/>
            <person name="Hainaut M."/>
            <person name="Kuo A."/>
            <person name="Kohler A."/>
            <person name="Murat C."/>
            <person name="Tang N."/>
            <person name="Roy S."/>
            <person name="Loubradou J."/>
            <person name="Henrissat B."/>
            <person name="Grigoriev I.V."/>
            <person name="Corradi N."/>
            <person name="Roux C."/>
            <person name="Martin F.M."/>
        </authorList>
    </citation>
    <scope>NUCLEOTIDE SEQUENCE [LARGE SCALE GENOMIC DNA]</scope>
    <source>
        <strain evidence="2 3">DAOM 194757</strain>
    </source>
</reference>
<dbReference type="Proteomes" id="UP000266673">
    <property type="component" value="Unassembled WGS sequence"/>
</dbReference>
<evidence type="ECO:0000313" key="2">
    <source>
        <dbReference type="EMBL" id="RIB03644.1"/>
    </source>
</evidence>
<evidence type="ECO:0000259" key="1">
    <source>
        <dbReference type="Pfam" id="PF12937"/>
    </source>
</evidence>
<dbReference type="CDD" id="cd09917">
    <property type="entry name" value="F-box_SF"/>
    <property type="match status" value="1"/>
</dbReference>
<name>A0A397U0C5_9GLOM</name>
<dbReference type="OrthoDB" id="2398929at2759"/>
<accession>A0A397U0C5</accession>
<dbReference type="EMBL" id="QKWP01002353">
    <property type="protein sequence ID" value="RIB03644.1"/>
    <property type="molecule type" value="Genomic_DNA"/>
</dbReference>
<comment type="caution">
    <text evidence="2">The sequence shown here is derived from an EMBL/GenBank/DDBJ whole genome shotgun (WGS) entry which is preliminary data.</text>
</comment>
<evidence type="ECO:0000313" key="3">
    <source>
        <dbReference type="Proteomes" id="UP000266673"/>
    </source>
</evidence>
<protein>
    <recommendedName>
        <fullName evidence="1">F-box domain-containing protein</fullName>
    </recommendedName>
</protein>